<evidence type="ECO:0000313" key="3">
    <source>
        <dbReference type="Proteomes" id="UP001054821"/>
    </source>
</evidence>
<gene>
    <name evidence="2" type="ORF">L3X38_013360</name>
</gene>
<sequence length="128" mass="13477">MPHLSDSQYHQIMSVMAKTSSSSPSSPQAYAASASSFSQGLDFEDDDWCCPDTPTPPYTTGPSLPLLPFIGPDLFPLTYDPSPSSPSATCPSPGLDLLNQPALYLPIPTNPTPFASIQAPLPADVPPT</sequence>
<accession>A0AAD4WL30</accession>
<feature type="region of interest" description="Disordered" evidence="1">
    <location>
        <begin position="16"/>
        <end position="63"/>
    </location>
</feature>
<proteinExistence type="predicted"/>
<evidence type="ECO:0000313" key="2">
    <source>
        <dbReference type="EMBL" id="KAI5345483.1"/>
    </source>
</evidence>
<organism evidence="2 3">
    <name type="scientific">Prunus dulcis</name>
    <name type="common">Almond</name>
    <name type="synonym">Amygdalus dulcis</name>
    <dbReference type="NCBI Taxonomy" id="3755"/>
    <lineage>
        <taxon>Eukaryota</taxon>
        <taxon>Viridiplantae</taxon>
        <taxon>Streptophyta</taxon>
        <taxon>Embryophyta</taxon>
        <taxon>Tracheophyta</taxon>
        <taxon>Spermatophyta</taxon>
        <taxon>Magnoliopsida</taxon>
        <taxon>eudicotyledons</taxon>
        <taxon>Gunneridae</taxon>
        <taxon>Pentapetalae</taxon>
        <taxon>rosids</taxon>
        <taxon>fabids</taxon>
        <taxon>Rosales</taxon>
        <taxon>Rosaceae</taxon>
        <taxon>Amygdaloideae</taxon>
        <taxon>Amygdaleae</taxon>
        <taxon>Prunus</taxon>
    </lineage>
</organism>
<dbReference type="AlphaFoldDB" id="A0AAD4WL30"/>
<keyword evidence="3" id="KW-1185">Reference proteome</keyword>
<comment type="caution">
    <text evidence="2">The sequence shown here is derived from an EMBL/GenBank/DDBJ whole genome shotgun (WGS) entry which is preliminary data.</text>
</comment>
<dbReference type="Proteomes" id="UP001054821">
    <property type="component" value="Chromosome 2"/>
</dbReference>
<feature type="compositionally biased region" description="Low complexity" evidence="1">
    <location>
        <begin position="20"/>
        <end position="39"/>
    </location>
</feature>
<dbReference type="EMBL" id="JAJFAZ020000002">
    <property type="protein sequence ID" value="KAI5345483.1"/>
    <property type="molecule type" value="Genomic_DNA"/>
</dbReference>
<name>A0AAD4WL30_PRUDU</name>
<evidence type="ECO:0000256" key="1">
    <source>
        <dbReference type="SAM" id="MobiDB-lite"/>
    </source>
</evidence>
<protein>
    <submittedName>
        <fullName evidence="2">Uncharacterized protein</fullName>
    </submittedName>
</protein>
<reference evidence="2 3" key="1">
    <citation type="journal article" date="2022" name="G3 (Bethesda)">
        <title>Whole-genome sequence and methylome profiling of the almond [Prunus dulcis (Mill.) D.A. Webb] cultivar 'Nonpareil'.</title>
        <authorList>
            <person name="D'Amico-Willman K.M."/>
            <person name="Ouma W.Z."/>
            <person name="Meulia T."/>
            <person name="Sideli G.M."/>
            <person name="Gradziel T.M."/>
            <person name="Fresnedo-Ramirez J."/>
        </authorList>
    </citation>
    <scope>NUCLEOTIDE SEQUENCE [LARGE SCALE GENOMIC DNA]</scope>
    <source>
        <strain evidence="2">Clone GOH B32 T37-40</strain>
    </source>
</reference>